<comment type="caution">
    <text evidence="3">The sequence shown here is derived from an EMBL/GenBank/DDBJ whole genome shotgun (WGS) entry which is preliminary data.</text>
</comment>
<dbReference type="EMBL" id="JAUEPN010000001">
    <property type="protein sequence ID" value="KAK3299794.1"/>
    <property type="molecule type" value="Genomic_DNA"/>
</dbReference>
<proteinExistence type="predicted"/>
<evidence type="ECO:0000256" key="1">
    <source>
        <dbReference type="SAM" id="MobiDB-lite"/>
    </source>
</evidence>
<gene>
    <name evidence="3" type="ORF">B0H64DRAFT_1154</name>
</gene>
<evidence type="ECO:0000313" key="3">
    <source>
        <dbReference type="EMBL" id="KAK3299794.1"/>
    </source>
</evidence>
<dbReference type="Proteomes" id="UP001278766">
    <property type="component" value="Unassembled WGS sequence"/>
</dbReference>
<evidence type="ECO:0000256" key="2">
    <source>
        <dbReference type="SAM" id="Phobius"/>
    </source>
</evidence>
<evidence type="ECO:0000313" key="4">
    <source>
        <dbReference type="Proteomes" id="UP001278766"/>
    </source>
</evidence>
<keyword evidence="2" id="KW-1133">Transmembrane helix</keyword>
<dbReference type="GeneID" id="87834804"/>
<accession>A0AAE0LX05</accession>
<name>A0AAE0LX05_9PEZI</name>
<feature type="compositionally biased region" description="Low complexity" evidence="1">
    <location>
        <begin position="199"/>
        <end position="212"/>
    </location>
</feature>
<feature type="region of interest" description="Disordered" evidence="1">
    <location>
        <begin position="192"/>
        <end position="282"/>
    </location>
</feature>
<keyword evidence="2" id="KW-0812">Transmembrane</keyword>
<feature type="transmembrane region" description="Helical" evidence="2">
    <location>
        <begin position="288"/>
        <end position="310"/>
    </location>
</feature>
<organism evidence="3 4">
    <name type="scientific">Chaetomium fimeti</name>
    <dbReference type="NCBI Taxonomy" id="1854472"/>
    <lineage>
        <taxon>Eukaryota</taxon>
        <taxon>Fungi</taxon>
        <taxon>Dikarya</taxon>
        <taxon>Ascomycota</taxon>
        <taxon>Pezizomycotina</taxon>
        <taxon>Sordariomycetes</taxon>
        <taxon>Sordariomycetidae</taxon>
        <taxon>Sordariales</taxon>
        <taxon>Chaetomiaceae</taxon>
        <taxon>Chaetomium</taxon>
    </lineage>
</organism>
<reference evidence="3" key="1">
    <citation type="journal article" date="2023" name="Mol. Phylogenet. Evol.">
        <title>Genome-scale phylogeny and comparative genomics of the fungal order Sordariales.</title>
        <authorList>
            <person name="Hensen N."/>
            <person name="Bonometti L."/>
            <person name="Westerberg I."/>
            <person name="Brannstrom I.O."/>
            <person name="Guillou S."/>
            <person name="Cros-Aarteil S."/>
            <person name="Calhoun S."/>
            <person name="Haridas S."/>
            <person name="Kuo A."/>
            <person name="Mondo S."/>
            <person name="Pangilinan J."/>
            <person name="Riley R."/>
            <person name="LaButti K."/>
            <person name="Andreopoulos B."/>
            <person name="Lipzen A."/>
            <person name="Chen C."/>
            <person name="Yan M."/>
            <person name="Daum C."/>
            <person name="Ng V."/>
            <person name="Clum A."/>
            <person name="Steindorff A."/>
            <person name="Ohm R.A."/>
            <person name="Martin F."/>
            <person name="Silar P."/>
            <person name="Natvig D.O."/>
            <person name="Lalanne C."/>
            <person name="Gautier V."/>
            <person name="Ament-Velasquez S.L."/>
            <person name="Kruys A."/>
            <person name="Hutchinson M.I."/>
            <person name="Powell A.J."/>
            <person name="Barry K."/>
            <person name="Miller A.N."/>
            <person name="Grigoriev I.V."/>
            <person name="Debuchy R."/>
            <person name="Gladieux P."/>
            <person name="Hiltunen Thoren M."/>
            <person name="Johannesson H."/>
        </authorList>
    </citation>
    <scope>NUCLEOTIDE SEQUENCE</scope>
    <source>
        <strain evidence="3">CBS 168.71</strain>
    </source>
</reference>
<dbReference type="RefSeq" id="XP_062663308.1">
    <property type="nucleotide sequence ID" value="XM_062797856.1"/>
</dbReference>
<reference evidence="3" key="2">
    <citation type="submission" date="2023-06" db="EMBL/GenBank/DDBJ databases">
        <authorList>
            <consortium name="Lawrence Berkeley National Laboratory"/>
            <person name="Haridas S."/>
            <person name="Hensen N."/>
            <person name="Bonometti L."/>
            <person name="Westerberg I."/>
            <person name="Brannstrom I.O."/>
            <person name="Guillou S."/>
            <person name="Cros-Aarteil S."/>
            <person name="Calhoun S."/>
            <person name="Kuo A."/>
            <person name="Mondo S."/>
            <person name="Pangilinan J."/>
            <person name="Riley R."/>
            <person name="Labutti K."/>
            <person name="Andreopoulos B."/>
            <person name="Lipzen A."/>
            <person name="Chen C."/>
            <person name="Yanf M."/>
            <person name="Daum C."/>
            <person name="Ng V."/>
            <person name="Clum A."/>
            <person name="Steindorff A."/>
            <person name="Ohm R."/>
            <person name="Martin F."/>
            <person name="Silar P."/>
            <person name="Natvig D."/>
            <person name="Lalanne C."/>
            <person name="Gautier V."/>
            <person name="Ament-Velasquez S.L."/>
            <person name="Kruys A."/>
            <person name="Hutchinson M.I."/>
            <person name="Powell A.J."/>
            <person name="Barry K."/>
            <person name="Miller A.N."/>
            <person name="Grigoriev I.V."/>
            <person name="Debuchy R."/>
            <person name="Gladieux P."/>
            <person name="Thoren M.H."/>
            <person name="Johannesson H."/>
        </authorList>
    </citation>
    <scope>NUCLEOTIDE SEQUENCE</scope>
    <source>
        <strain evidence="3">CBS 168.71</strain>
    </source>
</reference>
<sequence length="394" mass="41278">MSVLIGQAPNNLGPLTTTFTPPPECTVAVGAGSNAIADFFGVGGDKDVAFLGQGCAGGKAFDATTCWPETSKGAEERDAPLSGWGFYSPGLNCPVGYATACSATGGSGGGSGWPVQFKLRDGETAVGCCPSGYDCANINGQTCTMVATSTTIPIVTCDGSKSGDVASQTVPDDEASITAFSLFAPMIQINWQSSDRPKSTTTSSRRSATRTSTTDRARPTSEETSASDDDDDTKSTETSGGETLVLDENPQTTGDKVDVGVSPPTITPTLQENESSSEEGGISSGAKVAIGVASSVAVLMVLVCALFYWWRKRKTRREEQELDRLYGLKHSMSIGGDFTNSSDIPGWYRGQKLGTAVNDRFGVHDANHGNVGNHGTVPEMERPAAPYYRPYRPA</sequence>
<protein>
    <submittedName>
        <fullName evidence="3">Uncharacterized protein</fullName>
    </submittedName>
</protein>
<keyword evidence="2" id="KW-0472">Membrane</keyword>
<keyword evidence="4" id="KW-1185">Reference proteome</keyword>
<dbReference type="AlphaFoldDB" id="A0AAE0LX05"/>